<accession>A0ABT3PN26</accession>
<sequence>MWKASLGCFVIAATTGFLYRLGIVGWMPSNLSLENIRHAHSHLMFFGWAVPFPMYFIIQKVDAELKANEPNILMTRMAMASIFMGVASYPFFLLYGYRPVPVAGMDLPLSVIFSGLVMLCWYGFMAGYWKERKYISDDLPIRFYDGALLMLFICSLGAWGVAVVQFSGVANPLFGKALTHFFLATFTEGWVVLILLGLLYESMEINTDKLPVAPTLLTGLILLGAPLTFPYGISEGLMSNQLLFAARAGGLLAAAGLGLNFYLLYRGTVAQTAWYWKLILILLGIKALAQFAASVLPAHFWISEHSLRLLYLHLLLLGAFSLSILAWWHMSTNIPVRFFNGIVLSVVIVLVSLLSLTSLWPAMWSGPWIFYLLAVAALLPVLAIGAYWFKMIQSQNNIR</sequence>
<keyword evidence="1" id="KW-0812">Transmembrane</keyword>
<dbReference type="RefSeq" id="WP_265766076.1">
    <property type="nucleotide sequence ID" value="NZ_JAGGJA010000006.1"/>
</dbReference>
<feature type="transmembrane region" description="Helical" evidence="1">
    <location>
        <begin position="78"/>
        <end position="97"/>
    </location>
</feature>
<keyword evidence="3" id="KW-1185">Reference proteome</keyword>
<feature type="transmembrane region" description="Helical" evidence="1">
    <location>
        <begin position="109"/>
        <end position="129"/>
    </location>
</feature>
<evidence type="ECO:0000313" key="3">
    <source>
        <dbReference type="Proteomes" id="UP001207918"/>
    </source>
</evidence>
<gene>
    <name evidence="2" type="ORF">J6I44_10600</name>
</gene>
<reference evidence="2 3" key="1">
    <citation type="submission" date="2021-03" db="EMBL/GenBank/DDBJ databases">
        <title>Aliifodinibius sp. nov., a new bacterium isolated from saline soil.</title>
        <authorList>
            <person name="Galisteo C."/>
            <person name="De La Haba R."/>
            <person name="Sanchez-Porro C."/>
            <person name="Ventosa A."/>
        </authorList>
    </citation>
    <scope>NUCLEOTIDE SEQUENCE [LARGE SCALE GENOMIC DNA]</scope>
    <source>
        <strain evidence="2 3">1BSP15-2V2</strain>
    </source>
</reference>
<feature type="transmembrane region" description="Helical" evidence="1">
    <location>
        <begin position="275"/>
        <end position="298"/>
    </location>
</feature>
<feature type="transmembrane region" description="Helical" evidence="1">
    <location>
        <begin position="244"/>
        <end position="263"/>
    </location>
</feature>
<keyword evidence="1" id="KW-1133">Transmembrane helix</keyword>
<dbReference type="Proteomes" id="UP001207918">
    <property type="component" value="Unassembled WGS sequence"/>
</dbReference>
<dbReference type="EMBL" id="JAGGJA010000006">
    <property type="protein sequence ID" value="MCW9707309.1"/>
    <property type="molecule type" value="Genomic_DNA"/>
</dbReference>
<feature type="transmembrane region" description="Helical" evidence="1">
    <location>
        <begin position="141"/>
        <end position="161"/>
    </location>
</feature>
<feature type="transmembrane region" description="Helical" evidence="1">
    <location>
        <begin position="7"/>
        <end position="27"/>
    </location>
</feature>
<evidence type="ECO:0000313" key="2">
    <source>
        <dbReference type="EMBL" id="MCW9707309.1"/>
    </source>
</evidence>
<feature type="transmembrane region" description="Helical" evidence="1">
    <location>
        <begin position="368"/>
        <end position="389"/>
    </location>
</feature>
<name>A0ABT3PN26_9BACT</name>
<feature type="transmembrane region" description="Helical" evidence="1">
    <location>
        <begin position="212"/>
        <end position="232"/>
    </location>
</feature>
<feature type="transmembrane region" description="Helical" evidence="1">
    <location>
        <begin position="310"/>
        <end position="330"/>
    </location>
</feature>
<comment type="caution">
    <text evidence="2">The sequence shown here is derived from an EMBL/GenBank/DDBJ whole genome shotgun (WGS) entry which is preliminary data.</text>
</comment>
<protein>
    <submittedName>
        <fullName evidence="2">Uncharacterized protein</fullName>
    </submittedName>
</protein>
<organism evidence="2 3">
    <name type="scientific">Fodinibius salsisoli</name>
    <dbReference type="NCBI Taxonomy" id="2820877"/>
    <lineage>
        <taxon>Bacteria</taxon>
        <taxon>Pseudomonadati</taxon>
        <taxon>Balneolota</taxon>
        <taxon>Balneolia</taxon>
        <taxon>Balneolales</taxon>
        <taxon>Balneolaceae</taxon>
        <taxon>Fodinibius</taxon>
    </lineage>
</organism>
<evidence type="ECO:0000256" key="1">
    <source>
        <dbReference type="SAM" id="Phobius"/>
    </source>
</evidence>
<feature type="transmembrane region" description="Helical" evidence="1">
    <location>
        <begin position="342"/>
        <end position="362"/>
    </location>
</feature>
<feature type="transmembrane region" description="Helical" evidence="1">
    <location>
        <begin position="181"/>
        <end position="200"/>
    </location>
</feature>
<keyword evidence="1" id="KW-0472">Membrane</keyword>
<feature type="transmembrane region" description="Helical" evidence="1">
    <location>
        <begin position="39"/>
        <end position="58"/>
    </location>
</feature>
<proteinExistence type="predicted"/>